<gene>
    <name evidence="3" type="ORF">C0Q70_13763</name>
</gene>
<feature type="region of interest" description="Disordered" evidence="2">
    <location>
        <begin position="353"/>
        <end position="398"/>
    </location>
</feature>
<evidence type="ECO:0000313" key="4">
    <source>
        <dbReference type="Proteomes" id="UP000245119"/>
    </source>
</evidence>
<evidence type="ECO:0000313" key="3">
    <source>
        <dbReference type="EMBL" id="PVD26095.1"/>
    </source>
</evidence>
<feature type="coiled-coil region" evidence="1">
    <location>
        <begin position="233"/>
        <end position="260"/>
    </location>
</feature>
<reference evidence="3 4" key="1">
    <citation type="submission" date="2018-04" db="EMBL/GenBank/DDBJ databases">
        <title>The genome of golden apple snail Pomacea canaliculata provides insight into stress tolerance and invasive adaptation.</title>
        <authorList>
            <person name="Liu C."/>
            <person name="Liu B."/>
            <person name="Ren Y."/>
            <person name="Zhang Y."/>
            <person name="Wang H."/>
            <person name="Li S."/>
            <person name="Jiang F."/>
            <person name="Yin L."/>
            <person name="Zhang G."/>
            <person name="Qian W."/>
            <person name="Fan W."/>
        </authorList>
    </citation>
    <scope>NUCLEOTIDE SEQUENCE [LARGE SCALE GENOMIC DNA]</scope>
    <source>
        <strain evidence="3">SZHN2017</strain>
        <tissue evidence="3">Muscle</tissue>
    </source>
</reference>
<sequence>MPHTVDTEAWGHELQVRVEQVERSLASATPFTDLERQGSGDCVCVCARVDIPDDGNDQTAEMLWNAIVNHRSLFRREVLRLRKELDDFRHFCKEQIQRRVEEIKEYLPQCQENVTARRDVTENRESSVTAKLNQGLASQDAEKWKRLQRMQDCEAELMAKEESLAAKRRDLLQYEQETSGVIPETTADRARKNWEVIRRNLLDRQHLLEATVNKYRSELAAATSALAGKDIIIAQLHKQLTDLREHLEGQDSKFEQMESQLLLGCAEGHPLQNGVSRGTNASQLLAVPTSDYIQTRRRSRDLTSRPRVSPSPSVRRESLRERPNTQWRSSHGSQDAWLTIPQNVNTEETFLTTRRPRSRALSVDVSPGSARKLSTGSSRFSYRDRTRKDSSNYSNGTANNQLYVSAMRKDSVQESSTCKIM</sequence>
<keyword evidence="1" id="KW-0175">Coiled coil</keyword>
<proteinExistence type="predicted"/>
<protein>
    <submittedName>
        <fullName evidence="3">Uncharacterized protein</fullName>
    </submittedName>
</protein>
<feature type="compositionally biased region" description="Basic and acidic residues" evidence="2">
    <location>
        <begin position="314"/>
        <end position="323"/>
    </location>
</feature>
<dbReference type="OrthoDB" id="10072038at2759"/>
<comment type="caution">
    <text evidence="3">The sequence shown here is derived from an EMBL/GenBank/DDBJ whole genome shotgun (WGS) entry which is preliminary data.</text>
</comment>
<evidence type="ECO:0000256" key="2">
    <source>
        <dbReference type="SAM" id="MobiDB-lite"/>
    </source>
</evidence>
<feature type="region of interest" description="Disordered" evidence="2">
    <location>
        <begin position="295"/>
        <end position="334"/>
    </location>
</feature>
<accession>A0A2T7NY41</accession>
<name>A0A2T7NY41_POMCA</name>
<dbReference type="EMBL" id="PZQS01000008">
    <property type="protein sequence ID" value="PVD26095.1"/>
    <property type="molecule type" value="Genomic_DNA"/>
</dbReference>
<feature type="compositionally biased region" description="Polar residues" evidence="2">
    <location>
        <begin position="324"/>
        <end position="333"/>
    </location>
</feature>
<organism evidence="3 4">
    <name type="scientific">Pomacea canaliculata</name>
    <name type="common">Golden apple snail</name>
    <dbReference type="NCBI Taxonomy" id="400727"/>
    <lineage>
        <taxon>Eukaryota</taxon>
        <taxon>Metazoa</taxon>
        <taxon>Spiralia</taxon>
        <taxon>Lophotrochozoa</taxon>
        <taxon>Mollusca</taxon>
        <taxon>Gastropoda</taxon>
        <taxon>Caenogastropoda</taxon>
        <taxon>Architaenioglossa</taxon>
        <taxon>Ampullarioidea</taxon>
        <taxon>Ampullariidae</taxon>
        <taxon>Pomacea</taxon>
    </lineage>
</organism>
<keyword evidence="4" id="KW-1185">Reference proteome</keyword>
<feature type="coiled-coil region" evidence="1">
    <location>
        <begin position="150"/>
        <end position="177"/>
    </location>
</feature>
<evidence type="ECO:0000256" key="1">
    <source>
        <dbReference type="SAM" id="Coils"/>
    </source>
</evidence>
<dbReference type="Proteomes" id="UP000245119">
    <property type="component" value="Linkage Group LG8"/>
</dbReference>
<feature type="compositionally biased region" description="Basic and acidic residues" evidence="2">
    <location>
        <begin position="381"/>
        <end position="390"/>
    </location>
</feature>
<dbReference type="AlphaFoldDB" id="A0A2T7NY41"/>